<evidence type="ECO:0000313" key="2">
    <source>
        <dbReference type="EMBL" id="EDS31968.1"/>
    </source>
</evidence>
<reference evidence="2" key="1">
    <citation type="submission" date="2007-03" db="EMBL/GenBank/DDBJ databases">
        <title>Annotation of Culex pipiens quinquefasciatus.</title>
        <authorList>
            <consortium name="The Broad Institute Genome Sequencing Platform"/>
            <person name="Atkinson P.W."/>
            <person name="Hemingway J."/>
            <person name="Christensen B.M."/>
            <person name="Higgs S."/>
            <person name="Kodira C."/>
            <person name="Hannick L."/>
            <person name="Megy K."/>
            <person name="O'Leary S."/>
            <person name="Pearson M."/>
            <person name="Haas B.J."/>
            <person name="Mauceli E."/>
            <person name="Wortman J.R."/>
            <person name="Lee N.H."/>
            <person name="Guigo R."/>
            <person name="Stanke M."/>
            <person name="Alvarado L."/>
            <person name="Amedeo P."/>
            <person name="Antoine C.H."/>
            <person name="Arensburger P."/>
            <person name="Bidwell S.L."/>
            <person name="Crawford M."/>
            <person name="Camaro F."/>
            <person name="Devon K."/>
            <person name="Engels R."/>
            <person name="Hammond M."/>
            <person name="Howarth C."/>
            <person name="Koehrsen M."/>
            <person name="Lawson D."/>
            <person name="Montgomery P."/>
            <person name="Nene V."/>
            <person name="Nusbaum C."/>
            <person name="Puiu D."/>
            <person name="Romero-Severson J."/>
            <person name="Severson D.W."/>
            <person name="Shumway M."/>
            <person name="Sisk P."/>
            <person name="Stolte C."/>
            <person name="Zeng Q."/>
            <person name="Eisenstadt E."/>
            <person name="Fraser-Liggett C."/>
            <person name="Strausberg R."/>
            <person name="Galagan J."/>
            <person name="Birren B."/>
            <person name="Collins F.H."/>
        </authorList>
    </citation>
    <scope>NUCLEOTIDE SEQUENCE [LARGE SCALE GENOMIC DNA]</scope>
    <source>
        <strain evidence="2">JHB</strain>
    </source>
</reference>
<name>B0WNW3_CULQU</name>
<keyword evidence="4" id="KW-1185">Reference proteome</keyword>
<dbReference type="VEuPathDB" id="VectorBase:CPIJ008742"/>
<dbReference type="VEuPathDB" id="VectorBase:CQUJHB010906"/>
<dbReference type="EMBL" id="DS232016">
    <property type="protein sequence ID" value="EDS31968.1"/>
    <property type="molecule type" value="Genomic_DNA"/>
</dbReference>
<evidence type="ECO:0000313" key="3">
    <source>
        <dbReference type="EnsemblMetazoa" id="CPIJ008742-PA"/>
    </source>
</evidence>
<evidence type="ECO:0000256" key="1">
    <source>
        <dbReference type="SAM" id="MobiDB-lite"/>
    </source>
</evidence>
<dbReference type="AlphaFoldDB" id="B0WNW3"/>
<protein>
    <submittedName>
        <fullName evidence="2 3">Uncharacterized protein</fullName>
    </submittedName>
</protein>
<evidence type="ECO:0000313" key="4">
    <source>
        <dbReference type="Proteomes" id="UP000002320"/>
    </source>
</evidence>
<dbReference type="Proteomes" id="UP000002320">
    <property type="component" value="Unassembled WGS sequence"/>
</dbReference>
<accession>B0WNW3</accession>
<dbReference type="HOGENOM" id="CLU_2374819_0_0_1"/>
<gene>
    <name evidence="3" type="primary">6041090</name>
    <name evidence="2" type="ORF">CpipJ_CPIJ008742</name>
</gene>
<proteinExistence type="predicted"/>
<dbReference type="STRING" id="7176.B0WNW3"/>
<dbReference type="OrthoDB" id="17687at2759"/>
<feature type="region of interest" description="Disordered" evidence="1">
    <location>
        <begin position="1"/>
        <end position="47"/>
    </location>
</feature>
<dbReference type="EnsemblMetazoa" id="CPIJ008742-RA">
    <property type="protein sequence ID" value="CPIJ008742-PA"/>
    <property type="gene ID" value="CPIJ008742"/>
</dbReference>
<sequence>MACFIITDPNGNPSGGAGPVPAVPLDRSSASAASTPKRHSAGRRSADGGGLWEVTLNQFVATTISVCAIDEHFTQPFSIKSRIEMLQKNRRKCKA</sequence>
<dbReference type="KEGG" id="cqu:CpipJ_CPIJ008742"/>
<reference evidence="3" key="2">
    <citation type="submission" date="2020-05" db="UniProtKB">
        <authorList>
            <consortium name="EnsemblMetazoa"/>
        </authorList>
    </citation>
    <scope>IDENTIFICATION</scope>
    <source>
        <strain evidence="3">JHB</strain>
    </source>
</reference>
<organism>
    <name type="scientific">Culex quinquefasciatus</name>
    <name type="common">Southern house mosquito</name>
    <name type="synonym">Culex pungens</name>
    <dbReference type="NCBI Taxonomy" id="7176"/>
    <lineage>
        <taxon>Eukaryota</taxon>
        <taxon>Metazoa</taxon>
        <taxon>Ecdysozoa</taxon>
        <taxon>Arthropoda</taxon>
        <taxon>Hexapoda</taxon>
        <taxon>Insecta</taxon>
        <taxon>Pterygota</taxon>
        <taxon>Neoptera</taxon>
        <taxon>Endopterygota</taxon>
        <taxon>Diptera</taxon>
        <taxon>Nematocera</taxon>
        <taxon>Culicoidea</taxon>
        <taxon>Culicidae</taxon>
        <taxon>Culicinae</taxon>
        <taxon>Culicini</taxon>
        <taxon>Culex</taxon>
        <taxon>Culex</taxon>
    </lineage>
</organism>
<dbReference type="InParanoid" id="B0WNW3"/>